<proteinExistence type="predicted"/>
<organism evidence="1 2">
    <name type="scientific">Romanomermis culicivorax</name>
    <name type="common">Nematode worm</name>
    <dbReference type="NCBI Taxonomy" id="13658"/>
    <lineage>
        <taxon>Eukaryota</taxon>
        <taxon>Metazoa</taxon>
        <taxon>Ecdysozoa</taxon>
        <taxon>Nematoda</taxon>
        <taxon>Enoplea</taxon>
        <taxon>Dorylaimia</taxon>
        <taxon>Mermithida</taxon>
        <taxon>Mermithoidea</taxon>
        <taxon>Mermithidae</taxon>
        <taxon>Romanomermis</taxon>
    </lineage>
</organism>
<sequence>MLKNRNAVNIICDIAFFEQTSNFRQIDRRTHKNVSPGRKPYNSIKRAVRPKVALCNLAEKI</sequence>
<dbReference type="Proteomes" id="UP000887565">
    <property type="component" value="Unplaced"/>
</dbReference>
<keyword evidence="1" id="KW-1185">Reference proteome</keyword>
<protein>
    <submittedName>
        <fullName evidence="2">Uncharacterized protein</fullName>
    </submittedName>
</protein>
<dbReference type="WBParaSite" id="nRc.2.0.1.t15617-RA">
    <property type="protein sequence ID" value="nRc.2.0.1.t15617-RA"/>
    <property type="gene ID" value="nRc.2.0.1.g15617"/>
</dbReference>
<evidence type="ECO:0000313" key="2">
    <source>
        <dbReference type="WBParaSite" id="nRc.2.0.1.t15617-RA"/>
    </source>
</evidence>
<dbReference type="AlphaFoldDB" id="A0A915INQ5"/>
<accession>A0A915INQ5</accession>
<name>A0A915INQ5_ROMCU</name>
<reference evidence="2" key="1">
    <citation type="submission" date="2022-11" db="UniProtKB">
        <authorList>
            <consortium name="WormBaseParasite"/>
        </authorList>
    </citation>
    <scope>IDENTIFICATION</scope>
</reference>
<evidence type="ECO:0000313" key="1">
    <source>
        <dbReference type="Proteomes" id="UP000887565"/>
    </source>
</evidence>